<dbReference type="GO" id="GO:0005576">
    <property type="term" value="C:extracellular region"/>
    <property type="evidence" value="ECO:0007669"/>
    <property type="project" value="InterPro"/>
</dbReference>
<dbReference type="InterPro" id="IPR000254">
    <property type="entry name" value="CBD"/>
</dbReference>
<evidence type="ECO:0000313" key="5">
    <source>
        <dbReference type="EMBL" id="CCA73933.1"/>
    </source>
</evidence>
<organism evidence="5 6">
    <name type="scientific">Serendipita indica (strain DSM 11827)</name>
    <name type="common">Root endophyte fungus</name>
    <name type="synonym">Piriformospora indica</name>
    <dbReference type="NCBI Taxonomy" id="1109443"/>
    <lineage>
        <taxon>Eukaryota</taxon>
        <taxon>Fungi</taxon>
        <taxon>Dikarya</taxon>
        <taxon>Basidiomycota</taxon>
        <taxon>Agaricomycotina</taxon>
        <taxon>Agaricomycetes</taxon>
        <taxon>Sebacinales</taxon>
        <taxon>Serendipitaceae</taxon>
        <taxon>Serendipita</taxon>
    </lineage>
</organism>
<protein>
    <recommendedName>
        <fullName evidence="4">CBM1 domain-containing protein</fullName>
    </recommendedName>
</protein>
<dbReference type="HOGENOM" id="CLU_1321354_0_0_1"/>
<dbReference type="InterPro" id="IPR035971">
    <property type="entry name" value="CBD_sf"/>
</dbReference>
<keyword evidence="6" id="KW-1185">Reference proteome</keyword>
<accession>G4TRJ0</accession>
<dbReference type="Proteomes" id="UP000007148">
    <property type="component" value="Unassembled WGS sequence"/>
</dbReference>
<feature type="signal peptide" evidence="3">
    <location>
        <begin position="1"/>
        <end position="20"/>
    </location>
</feature>
<name>G4TRJ0_SERID</name>
<dbReference type="EMBL" id="CAFZ01000264">
    <property type="protein sequence ID" value="CCA73933.1"/>
    <property type="molecule type" value="Genomic_DNA"/>
</dbReference>
<evidence type="ECO:0000259" key="4">
    <source>
        <dbReference type="PROSITE" id="PS51164"/>
    </source>
</evidence>
<feature type="domain" description="CBM1" evidence="4">
    <location>
        <begin position="21"/>
        <end position="58"/>
    </location>
</feature>
<dbReference type="SUPFAM" id="SSF57180">
    <property type="entry name" value="Cellulose-binding domain"/>
    <property type="match status" value="1"/>
</dbReference>
<dbReference type="GO" id="GO:0005975">
    <property type="term" value="P:carbohydrate metabolic process"/>
    <property type="evidence" value="ECO:0007669"/>
    <property type="project" value="InterPro"/>
</dbReference>
<dbReference type="InParanoid" id="G4TRJ0"/>
<dbReference type="Pfam" id="PF00734">
    <property type="entry name" value="CBM_1"/>
    <property type="match status" value="1"/>
</dbReference>
<reference evidence="5 6" key="1">
    <citation type="journal article" date="2011" name="PLoS Pathog.">
        <title>Endophytic Life Strategies Decoded by Genome and Transcriptome Analyses of the Mutualistic Root Symbiont Piriformospora indica.</title>
        <authorList>
            <person name="Zuccaro A."/>
            <person name="Lahrmann U."/>
            <person name="Guldener U."/>
            <person name="Langen G."/>
            <person name="Pfiffi S."/>
            <person name="Biedenkopf D."/>
            <person name="Wong P."/>
            <person name="Samans B."/>
            <person name="Grimm C."/>
            <person name="Basiewicz M."/>
            <person name="Murat C."/>
            <person name="Martin F."/>
            <person name="Kogel K.H."/>
        </authorList>
    </citation>
    <scope>NUCLEOTIDE SEQUENCE [LARGE SCALE GENOMIC DNA]</scope>
    <source>
        <strain evidence="5 6">DSM 11827</strain>
    </source>
</reference>
<evidence type="ECO:0000256" key="3">
    <source>
        <dbReference type="SAM" id="SignalP"/>
    </source>
</evidence>
<keyword evidence="1 3" id="KW-0732">Signal</keyword>
<sequence length="208" mass="21311">MVKPIVFAGLMTTFVYGATAQTAKEWGQCGGIGYVGPTACPTGWICTVPQPLRKSGTTKAATTAAPSSTSSTSSVISTSKRVTSTSTKFASTSTRIGATSTSVTSSSSIATAPDAVEPGGLALLYVLQDGRALPQPLHLSGTACNGPRLRYQQLPASRVQFLSLLPGSGASAVESIGRALQCVLQAGFARPQALHISSNACNGPLRRH</sequence>
<comment type="caution">
    <text evidence="5">The sequence shown here is derived from an EMBL/GenBank/DDBJ whole genome shotgun (WGS) entry which is preliminary data.</text>
</comment>
<evidence type="ECO:0000313" key="6">
    <source>
        <dbReference type="Proteomes" id="UP000007148"/>
    </source>
</evidence>
<evidence type="ECO:0000256" key="2">
    <source>
        <dbReference type="SAM" id="MobiDB-lite"/>
    </source>
</evidence>
<dbReference type="AlphaFoldDB" id="G4TRJ0"/>
<evidence type="ECO:0000256" key="1">
    <source>
        <dbReference type="ARBA" id="ARBA00022729"/>
    </source>
</evidence>
<dbReference type="PROSITE" id="PS51164">
    <property type="entry name" value="CBM1_2"/>
    <property type="match status" value="1"/>
</dbReference>
<feature type="region of interest" description="Disordered" evidence="2">
    <location>
        <begin position="57"/>
        <end position="77"/>
    </location>
</feature>
<dbReference type="OrthoDB" id="2119228at2759"/>
<feature type="chain" id="PRO_5003469074" description="CBM1 domain-containing protein" evidence="3">
    <location>
        <begin position="21"/>
        <end position="208"/>
    </location>
</feature>
<proteinExistence type="predicted"/>
<gene>
    <name evidence="5" type="ORF">PIIN_07886</name>
</gene>
<dbReference type="GO" id="GO:0030248">
    <property type="term" value="F:cellulose binding"/>
    <property type="evidence" value="ECO:0007669"/>
    <property type="project" value="InterPro"/>
</dbReference>